<dbReference type="InterPro" id="IPR010652">
    <property type="entry name" value="DUF1232"/>
</dbReference>
<keyword evidence="2 5" id="KW-0812">Transmembrane</keyword>
<accession>A0A1M7NZE6</accession>
<reference evidence="7 8" key="1">
    <citation type="submission" date="2016-11" db="EMBL/GenBank/DDBJ databases">
        <authorList>
            <person name="Jaros S."/>
            <person name="Januszkiewicz K."/>
            <person name="Wedrychowicz H."/>
        </authorList>
    </citation>
    <scope>NUCLEOTIDE SEQUENCE [LARGE SCALE GENOMIC DNA]</scope>
    <source>
        <strain evidence="7 8">CGMCC 4.2025</strain>
    </source>
</reference>
<feature type="domain" description="DUF1232" evidence="6">
    <location>
        <begin position="46"/>
        <end position="77"/>
    </location>
</feature>
<sequence>MNDTEWLLLALLAVVGVVTLAIAVRVLVKLVRSRRLLKDSGIPMSTKTMFWASIVYLVWPVDLLPDPIYLDDIGFLLLALRSLHAAARKAGVRYAVPAGERSAPDRADRARLRK</sequence>
<organism evidence="7 8">
    <name type="scientific">Actinacidiphila paucisporea</name>
    <dbReference type="NCBI Taxonomy" id="310782"/>
    <lineage>
        <taxon>Bacteria</taxon>
        <taxon>Bacillati</taxon>
        <taxon>Actinomycetota</taxon>
        <taxon>Actinomycetes</taxon>
        <taxon>Kitasatosporales</taxon>
        <taxon>Streptomycetaceae</taxon>
        <taxon>Actinacidiphila</taxon>
    </lineage>
</organism>
<evidence type="ECO:0000256" key="4">
    <source>
        <dbReference type="ARBA" id="ARBA00023136"/>
    </source>
</evidence>
<evidence type="ECO:0000259" key="6">
    <source>
        <dbReference type="Pfam" id="PF06803"/>
    </source>
</evidence>
<keyword evidence="4 5" id="KW-0472">Membrane</keyword>
<dbReference type="AlphaFoldDB" id="A0A1M7NZE6"/>
<keyword evidence="3 5" id="KW-1133">Transmembrane helix</keyword>
<dbReference type="RefSeq" id="WP_073501353.1">
    <property type="nucleotide sequence ID" value="NZ_FRBI01000020.1"/>
</dbReference>
<comment type="subcellular location">
    <subcellularLocation>
        <location evidence="1">Endomembrane system</location>
        <topology evidence="1">Multi-pass membrane protein</topology>
    </subcellularLocation>
</comment>
<evidence type="ECO:0000256" key="5">
    <source>
        <dbReference type="SAM" id="Phobius"/>
    </source>
</evidence>
<evidence type="ECO:0000256" key="2">
    <source>
        <dbReference type="ARBA" id="ARBA00022692"/>
    </source>
</evidence>
<dbReference type="Proteomes" id="UP000184111">
    <property type="component" value="Unassembled WGS sequence"/>
</dbReference>
<dbReference type="Pfam" id="PF06803">
    <property type="entry name" value="DUF1232"/>
    <property type="match status" value="1"/>
</dbReference>
<proteinExistence type="predicted"/>
<evidence type="ECO:0000313" key="7">
    <source>
        <dbReference type="EMBL" id="SHN09465.1"/>
    </source>
</evidence>
<evidence type="ECO:0000256" key="1">
    <source>
        <dbReference type="ARBA" id="ARBA00004127"/>
    </source>
</evidence>
<protein>
    <recommendedName>
        <fullName evidence="6">DUF1232 domain-containing protein</fullName>
    </recommendedName>
</protein>
<name>A0A1M7NZE6_9ACTN</name>
<evidence type="ECO:0000313" key="8">
    <source>
        <dbReference type="Proteomes" id="UP000184111"/>
    </source>
</evidence>
<gene>
    <name evidence="7" type="ORF">SAMN05216499_12073</name>
</gene>
<feature type="transmembrane region" description="Helical" evidence="5">
    <location>
        <begin position="6"/>
        <end position="28"/>
    </location>
</feature>
<keyword evidence="8" id="KW-1185">Reference proteome</keyword>
<evidence type="ECO:0000256" key="3">
    <source>
        <dbReference type="ARBA" id="ARBA00022989"/>
    </source>
</evidence>
<dbReference type="EMBL" id="FRBI01000020">
    <property type="protein sequence ID" value="SHN09465.1"/>
    <property type="molecule type" value="Genomic_DNA"/>
</dbReference>